<dbReference type="Proteomes" id="UP000274097">
    <property type="component" value="Unassembled WGS sequence"/>
</dbReference>
<dbReference type="RefSeq" id="WP_122139952.1">
    <property type="nucleotide sequence ID" value="NZ_RFLX01000005.1"/>
</dbReference>
<evidence type="ECO:0008006" key="5">
    <source>
        <dbReference type="Google" id="ProtNLM"/>
    </source>
</evidence>
<dbReference type="EMBL" id="RFLX01000005">
    <property type="protein sequence ID" value="RMI25225.1"/>
    <property type="molecule type" value="Genomic_DNA"/>
</dbReference>
<reference evidence="3 4" key="1">
    <citation type="submission" date="2018-10" db="EMBL/GenBank/DDBJ databases">
        <title>Roseomonas sp. nov., isolated from feces of Tibetan antelopes in the Qinghai-Tibet plateau, China.</title>
        <authorList>
            <person name="Tian Z."/>
        </authorList>
    </citation>
    <scope>NUCLEOTIDE SEQUENCE [LARGE SCALE GENOMIC DNA]</scope>
    <source>
        <strain evidence="3 4">Z23</strain>
    </source>
</reference>
<sequence>MMPSLKTFRAAAVLLLAPPLAAGPALAQQPAPPAIQAPVPQPLRGPWYQGACADPSAALHLTARAAVRLPDNGPARLIRFSQSRLQEGWTLGTGRGAEAPRILLRGTAEALETAEPEPKLRDDRLPGATPVQSWHRCPAAPPGLAALHGEGVAFLSALEGLEAACGPAAPSPEACVAAVIREGDISGDSKLSVAEIARLVRGASWLLAAAEDATPETVLATGGGGLLAGVAMGRLLMESLDYDGDGKLSAAELAQDRLGFGRATGQADGRPVRMQGLQEGVALLRGVVEGLLFEQE</sequence>
<accession>A0ABX9VKK8</accession>
<feature type="compositionally biased region" description="Basic and acidic residues" evidence="1">
    <location>
        <begin position="116"/>
        <end position="125"/>
    </location>
</feature>
<proteinExistence type="predicted"/>
<keyword evidence="4" id="KW-1185">Reference proteome</keyword>
<evidence type="ECO:0000256" key="2">
    <source>
        <dbReference type="SAM" id="SignalP"/>
    </source>
</evidence>
<organism evidence="3 4">
    <name type="scientific">Teichococcus wenyumeiae</name>
    <dbReference type="NCBI Taxonomy" id="2478470"/>
    <lineage>
        <taxon>Bacteria</taxon>
        <taxon>Pseudomonadati</taxon>
        <taxon>Pseudomonadota</taxon>
        <taxon>Alphaproteobacteria</taxon>
        <taxon>Acetobacterales</taxon>
        <taxon>Roseomonadaceae</taxon>
        <taxon>Roseomonas</taxon>
    </lineage>
</organism>
<gene>
    <name evidence="3" type="ORF">EBE87_08705</name>
</gene>
<feature type="chain" id="PRO_5047192559" description="EF-hand domain-containing protein" evidence="2">
    <location>
        <begin position="28"/>
        <end position="296"/>
    </location>
</feature>
<feature type="signal peptide" evidence="2">
    <location>
        <begin position="1"/>
        <end position="27"/>
    </location>
</feature>
<dbReference type="InterPro" id="IPR018247">
    <property type="entry name" value="EF_Hand_1_Ca_BS"/>
</dbReference>
<feature type="region of interest" description="Disordered" evidence="1">
    <location>
        <begin position="112"/>
        <end position="132"/>
    </location>
</feature>
<keyword evidence="2" id="KW-0732">Signal</keyword>
<evidence type="ECO:0000313" key="3">
    <source>
        <dbReference type="EMBL" id="RMI25225.1"/>
    </source>
</evidence>
<comment type="caution">
    <text evidence="3">The sequence shown here is derived from an EMBL/GenBank/DDBJ whole genome shotgun (WGS) entry which is preliminary data.</text>
</comment>
<dbReference type="PROSITE" id="PS00018">
    <property type="entry name" value="EF_HAND_1"/>
    <property type="match status" value="1"/>
</dbReference>
<name>A0ABX9VKK8_9PROT</name>
<evidence type="ECO:0000313" key="4">
    <source>
        <dbReference type="Proteomes" id="UP000274097"/>
    </source>
</evidence>
<evidence type="ECO:0000256" key="1">
    <source>
        <dbReference type="SAM" id="MobiDB-lite"/>
    </source>
</evidence>
<protein>
    <recommendedName>
        <fullName evidence="5">EF-hand domain-containing protein</fullName>
    </recommendedName>
</protein>